<accession>A0ACA9Y6X3</accession>
<sequence>MIKTRRSVVVTVALLVIITLIYSISGTQSNVTLNDFKDAKVEFIKPVEITKDSINVGESIIADDSSESVELDAAKDDKSINSDEQVPLQVGQGAQVVEEAFMPKMANETLKAQLGNSSWRLLHTILARYPETPSKEQQMVLKQFITLFAQIYPCGDCARHFQKLLEKFPPQISSRKTAALWGCHIHNKVNDRLGKEMYDCTTILTDYDCGCGDDENELDITLGGKSLNNLNGIEIDEEVQQLG</sequence>
<evidence type="ECO:0000313" key="1">
    <source>
        <dbReference type="EMBL" id="CAH6720770.1"/>
    </source>
</evidence>
<proteinExistence type="predicted"/>
<dbReference type="Proteomes" id="UP001152531">
    <property type="component" value="Unassembled WGS sequence"/>
</dbReference>
<dbReference type="EMBL" id="CALSDN010000004">
    <property type="protein sequence ID" value="CAH6720770.1"/>
    <property type="molecule type" value="Genomic_DNA"/>
</dbReference>
<gene>
    <name evidence="1" type="ORF">CLIB1444_04S07580</name>
</gene>
<organism evidence="1 2">
    <name type="scientific">[Candida] jaroonii</name>
    <dbReference type="NCBI Taxonomy" id="467808"/>
    <lineage>
        <taxon>Eukaryota</taxon>
        <taxon>Fungi</taxon>
        <taxon>Dikarya</taxon>
        <taxon>Ascomycota</taxon>
        <taxon>Saccharomycotina</taxon>
        <taxon>Pichiomycetes</taxon>
        <taxon>Debaryomycetaceae</taxon>
        <taxon>Yamadazyma</taxon>
    </lineage>
</organism>
<reference evidence="1" key="1">
    <citation type="submission" date="2022-06" db="EMBL/GenBank/DDBJ databases">
        <authorList>
            <person name="Legras J.-L."/>
            <person name="Devillers H."/>
            <person name="Grondin C."/>
        </authorList>
    </citation>
    <scope>NUCLEOTIDE SEQUENCE</scope>
    <source>
        <strain evidence="1">CLIB 1444</strain>
    </source>
</reference>
<keyword evidence="2" id="KW-1185">Reference proteome</keyword>
<evidence type="ECO:0000313" key="2">
    <source>
        <dbReference type="Proteomes" id="UP001152531"/>
    </source>
</evidence>
<protein>
    <submittedName>
        <fullName evidence="1">FAD-linked sulfhydryl oxidase Erv2p</fullName>
    </submittedName>
</protein>
<comment type="caution">
    <text evidence="1">The sequence shown here is derived from an EMBL/GenBank/DDBJ whole genome shotgun (WGS) entry which is preliminary data.</text>
</comment>
<name>A0ACA9Y6X3_9ASCO</name>